<organism evidence="1 2">
    <name type="scientific">Nocardioides psychrotolerans</name>
    <dbReference type="NCBI Taxonomy" id="1005945"/>
    <lineage>
        <taxon>Bacteria</taxon>
        <taxon>Bacillati</taxon>
        <taxon>Actinomycetota</taxon>
        <taxon>Actinomycetes</taxon>
        <taxon>Propionibacteriales</taxon>
        <taxon>Nocardioidaceae</taxon>
        <taxon>Nocardioides</taxon>
    </lineage>
</organism>
<proteinExistence type="predicted"/>
<accession>A0A1I3DYV5</accession>
<reference evidence="1 2" key="1">
    <citation type="submission" date="2016-10" db="EMBL/GenBank/DDBJ databases">
        <authorList>
            <person name="de Groot N.N."/>
        </authorList>
    </citation>
    <scope>NUCLEOTIDE SEQUENCE [LARGE SCALE GENOMIC DNA]</scope>
    <source>
        <strain evidence="1 2">CGMCC 1.11156</strain>
    </source>
</reference>
<gene>
    <name evidence="1" type="ORF">SAMN05216561_103146</name>
</gene>
<evidence type="ECO:0000313" key="1">
    <source>
        <dbReference type="EMBL" id="SFH91922.1"/>
    </source>
</evidence>
<protein>
    <submittedName>
        <fullName evidence="1">Uncharacterized protein</fullName>
    </submittedName>
</protein>
<evidence type="ECO:0000313" key="2">
    <source>
        <dbReference type="Proteomes" id="UP000198649"/>
    </source>
</evidence>
<name>A0A1I3DYV5_9ACTN</name>
<dbReference type="Proteomes" id="UP000198649">
    <property type="component" value="Unassembled WGS sequence"/>
</dbReference>
<dbReference type="EMBL" id="FOQG01000003">
    <property type="protein sequence ID" value="SFH91922.1"/>
    <property type="molecule type" value="Genomic_DNA"/>
</dbReference>
<dbReference type="AlphaFoldDB" id="A0A1I3DYV5"/>
<keyword evidence="2" id="KW-1185">Reference proteome</keyword>
<dbReference type="STRING" id="1005945.SAMN05216561_103146"/>
<sequence length="117" mass="12814">MGSMTAAHTLERERHADRAAVAALTPGEHGLVSDFADLHGFPWEDYADVFDDLAILGGREPSFHEVMRALLGRHVVILREGMGGVTAAVDLRDLVVLATWVDRCLAHFLPLDRTLPS</sequence>